<evidence type="ECO:0000313" key="4">
    <source>
        <dbReference type="Proteomes" id="UP000509750"/>
    </source>
</evidence>
<dbReference type="KEGG" id="halg:HUG10_21380"/>
<dbReference type="Gene3D" id="3.30.479.30">
    <property type="entry name" value="Band 7 domain"/>
    <property type="match status" value="1"/>
</dbReference>
<dbReference type="OrthoDB" id="141114at2157"/>
<dbReference type="InterPro" id="IPR001107">
    <property type="entry name" value="Band_7"/>
</dbReference>
<dbReference type="AlphaFoldDB" id="A0A7D5KQC2"/>
<dbReference type="Pfam" id="PF01145">
    <property type="entry name" value="Band_7"/>
    <property type="match status" value="1"/>
</dbReference>
<protein>
    <submittedName>
        <fullName evidence="3">SPFH domain-containing protein</fullName>
    </submittedName>
</protein>
<gene>
    <name evidence="3" type="ORF">HUG10_21380</name>
</gene>
<name>A0A7D5KQC2_9EURY</name>
<dbReference type="SUPFAM" id="SSF117892">
    <property type="entry name" value="Band 7/SPFH domain"/>
    <property type="match status" value="1"/>
</dbReference>
<sequence>METFDVLRGGFTILVVIGLVVSAVGAASIETVDEGHVKVVKYKGEARGTFTPGDWYFINPATQSTVSINTRPQKMTFSDQPGEGEKNRDDSIKVITHDDVRVPVNLQVTYKVTDARQFYETWQTHENFRARVLYPGVEDGVLEVGGGTESTVIATDEGRSVMRKAAFDELQERAEGTGAVIMSVSIKKVNLPSDITHAAAQAQAMEQQKVAKQKEIEIAELEAERKLIEARGDKEAALERAEAYQHEGVIEAMYIEKLDETDTVYIPVGADGLPTHLDVNTDEDE</sequence>
<dbReference type="PANTHER" id="PTHR42911">
    <property type="entry name" value="MODULATOR OF FTSH PROTEASE HFLC"/>
    <property type="match status" value="1"/>
</dbReference>
<evidence type="ECO:0000259" key="2">
    <source>
        <dbReference type="SMART" id="SM00244"/>
    </source>
</evidence>
<keyword evidence="1" id="KW-0175">Coiled coil</keyword>
<dbReference type="GeneID" id="56031443"/>
<feature type="domain" description="Band 7" evidence="2">
    <location>
        <begin position="27"/>
        <end position="203"/>
    </location>
</feature>
<evidence type="ECO:0000256" key="1">
    <source>
        <dbReference type="SAM" id="Coils"/>
    </source>
</evidence>
<evidence type="ECO:0000313" key="3">
    <source>
        <dbReference type="EMBL" id="QLG30142.1"/>
    </source>
</evidence>
<dbReference type="EMBL" id="CP058532">
    <property type="protein sequence ID" value="QLG30142.1"/>
    <property type="molecule type" value="Genomic_DNA"/>
</dbReference>
<dbReference type="SMART" id="SM00244">
    <property type="entry name" value="PHB"/>
    <property type="match status" value="1"/>
</dbReference>
<dbReference type="PANTHER" id="PTHR42911:SF2">
    <property type="entry name" value="PROHIBITIN FAMILY PROTEIN"/>
    <property type="match status" value="1"/>
</dbReference>
<organism evidence="3 4">
    <name type="scientific">Halorarum halophilum</name>
    <dbReference type="NCBI Taxonomy" id="2743090"/>
    <lineage>
        <taxon>Archaea</taxon>
        <taxon>Methanobacteriati</taxon>
        <taxon>Methanobacteriota</taxon>
        <taxon>Stenosarchaea group</taxon>
        <taxon>Halobacteria</taxon>
        <taxon>Halobacteriales</taxon>
        <taxon>Haloferacaceae</taxon>
        <taxon>Halorarum</taxon>
    </lineage>
</organism>
<reference evidence="3 4" key="1">
    <citation type="submission" date="2020-07" db="EMBL/GenBank/DDBJ databases">
        <title>Gai3-2, isolated from salt lake.</title>
        <authorList>
            <person name="Cui H."/>
            <person name="Shi X."/>
        </authorList>
    </citation>
    <scope>NUCLEOTIDE SEQUENCE [LARGE SCALE GENOMIC DNA]</scope>
    <source>
        <strain evidence="3 4">Gai3-2</strain>
        <plasmid evidence="3 4">unnamed3</plasmid>
    </source>
</reference>
<geneLocation type="plasmid" evidence="3 4">
    <name>unnamed3</name>
</geneLocation>
<keyword evidence="4" id="KW-1185">Reference proteome</keyword>
<keyword evidence="3" id="KW-0614">Plasmid</keyword>
<proteinExistence type="predicted"/>
<feature type="coiled-coil region" evidence="1">
    <location>
        <begin position="202"/>
        <end position="247"/>
    </location>
</feature>
<accession>A0A7D5KQC2</accession>
<dbReference type="Proteomes" id="UP000509750">
    <property type="component" value="Plasmid unnamed3"/>
</dbReference>
<dbReference type="RefSeq" id="WP_179171716.1">
    <property type="nucleotide sequence ID" value="NZ_CP058532.1"/>
</dbReference>
<dbReference type="InterPro" id="IPR036013">
    <property type="entry name" value="Band_7/SPFH_dom_sf"/>
</dbReference>